<dbReference type="EMBL" id="LMCB01000030">
    <property type="protein sequence ID" value="KZL17655.1"/>
    <property type="molecule type" value="Genomic_DNA"/>
</dbReference>
<dbReference type="AlphaFoldDB" id="A0A165XFE0"/>
<sequence length="63" mass="6916">MENLTVSVSFITGTALLASAYYFKPTNYESCWETNKAALIGLSNPAMSKSLYKILTETCKATQ</sequence>
<organism evidence="1 2">
    <name type="scientific">Pseudovibrio axinellae</name>
    <dbReference type="NCBI Taxonomy" id="989403"/>
    <lineage>
        <taxon>Bacteria</taxon>
        <taxon>Pseudomonadati</taxon>
        <taxon>Pseudomonadota</taxon>
        <taxon>Alphaproteobacteria</taxon>
        <taxon>Hyphomicrobiales</taxon>
        <taxon>Stappiaceae</taxon>
        <taxon>Pseudovibrio</taxon>
    </lineage>
</organism>
<evidence type="ECO:0000313" key="2">
    <source>
        <dbReference type="Proteomes" id="UP000076577"/>
    </source>
</evidence>
<evidence type="ECO:0000313" key="1">
    <source>
        <dbReference type="EMBL" id="KZL17655.1"/>
    </source>
</evidence>
<dbReference type="STRING" id="989403.SAMN05421798_11091"/>
<gene>
    <name evidence="1" type="ORF">PsAD2_02991</name>
</gene>
<proteinExistence type="predicted"/>
<comment type="caution">
    <text evidence="1">The sequence shown here is derived from an EMBL/GenBank/DDBJ whole genome shotgun (WGS) entry which is preliminary data.</text>
</comment>
<dbReference type="Proteomes" id="UP000076577">
    <property type="component" value="Unassembled WGS sequence"/>
</dbReference>
<name>A0A165XFE0_9HYPH</name>
<keyword evidence="2" id="KW-1185">Reference proteome</keyword>
<accession>A0A165XFE0</accession>
<protein>
    <submittedName>
        <fullName evidence="1">Uncharacterized protein</fullName>
    </submittedName>
</protein>
<reference evidence="1 2" key="1">
    <citation type="journal article" date="2016" name="Front. Microbiol.">
        <title>Comparative Genomic Analysis Reveals a Diverse Repertoire of Genes Involved in Prokaryote-Eukaryote Interactions within the Pseudovibrio Genus.</title>
        <authorList>
            <person name="Romano S."/>
            <person name="Fernandez-Guerra A."/>
            <person name="Reen F.J."/>
            <person name="Glockner F.O."/>
            <person name="Crowley S.P."/>
            <person name="O'Sullivan O."/>
            <person name="Cotter P.D."/>
            <person name="Adams C."/>
            <person name="Dobson A.D."/>
            <person name="O'Gara F."/>
        </authorList>
    </citation>
    <scope>NUCLEOTIDE SEQUENCE [LARGE SCALE GENOMIC DNA]</scope>
    <source>
        <strain evidence="1 2">Ad2</strain>
    </source>
</reference>